<organism evidence="1 2">
    <name type="scientific">Trifolium medium</name>
    <dbReference type="NCBI Taxonomy" id="97028"/>
    <lineage>
        <taxon>Eukaryota</taxon>
        <taxon>Viridiplantae</taxon>
        <taxon>Streptophyta</taxon>
        <taxon>Embryophyta</taxon>
        <taxon>Tracheophyta</taxon>
        <taxon>Spermatophyta</taxon>
        <taxon>Magnoliopsida</taxon>
        <taxon>eudicotyledons</taxon>
        <taxon>Gunneridae</taxon>
        <taxon>Pentapetalae</taxon>
        <taxon>rosids</taxon>
        <taxon>fabids</taxon>
        <taxon>Fabales</taxon>
        <taxon>Fabaceae</taxon>
        <taxon>Papilionoideae</taxon>
        <taxon>50 kb inversion clade</taxon>
        <taxon>NPAAA clade</taxon>
        <taxon>Hologalegina</taxon>
        <taxon>IRL clade</taxon>
        <taxon>Trifolieae</taxon>
        <taxon>Trifolium</taxon>
    </lineage>
</organism>
<comment type="caution">
    <text evidence="1">The sequence shown here is derived from an EMBL/GenBank/DDBJ whole genome shotgun (WGS) entry which is preliminary data.</text>
</comment>
<keyword evidence="2" id="KW-1185">Reference proteome</keyword>
<accession>A0A392VFZ8</accession>
<sequence length="43" mass="4628">MARCAAHSGMEEILSGSCASRSLIWRGAPLNQADQDEPLEVAR</sequence>
<name>A0A392VFZ8_9FABA</name>
<protein>
    <submittedName>
        <fullName evidence="1">Uncharacterized protein</fullName>
    </submittedName>
</protein>
<proteinExistence type="predicted"/>
<dbReference type="Proteomes" id="UP000265520">
    <property type="component" value="Unassembled WGS sequence"/>
</dbReference>
<reference evidence="1 2" key="1">
    <citation type="journal article" date="2018" name="Front. Plant Sci.">
        <title>Red Clover (Trifolium pratense) and Zigzag Clover (T. medium) - A Picture of Genomic Similarities and Differences.</title>
        <authorList>
            <person name="Dluhosova J."/>
            <person name="Istvanek J."/>
            <person name="Nedelnik J."/>
            <person name="Repkova J."/>
        </authorList>
    </citation>
    <scope>NUCLEOTIDE SEQUENCE [LARGE SCALE GENOMIC DNA]</scope>
    <source>
        <strain evidence="2">cv. 10/8</strain>
        <tissue evidence="1">Leaf</tissue>
    </source>
</reference>
<dbReference type="EMBL" id="LXQA011163012">
    <property type="protein sequence ID" value="MCI87316.1"/>
    <property type="molecule type" value="Genomic_DNA"/>
</dbReference>
<dbReference type="AlphaFoldDB" id="A0A392VFZ8"/>
<evidence type="ECO:0000313" key="2">
    <source>
        <dbReference type="Proteomes" id="UP000265520"/>
    </source>
</evidence>
<evidence type="ECO:0000313" key="1">
    <source>
        <dbReference type="EMBL" id="MCI87316.1"/>
    </source>
</evidence>
<feature type="non-terminal residue" evidence="1">
    <location>
        <position position="43"/>
    </location>
</feature>